<dbReference type="EMBL" id="JAUEMJ010000001">
    <property type="protein sequence ID" value="MDN3238564.1"/>
    <property type="molecule type" value="Genomic_DNA"/>
</dbReference>
<accession>A0ABT7YJE3</accession>
<name>A0ABT7YJE3_9ACTN</name>
<dbReference type="PANTHER" id="PTHR43355">
    <property type="entry name" value="FLAVIN REDUCTASE (NADPH)"/>
    <property type="match status" value="1"/>
</dbReference>
<organism evidence="2 3">
    <name type="scientific">Glycomyces tritici</name>
    <dbReference type="NCBI Taxonomy" id="2665176"/>
    <lineage>
        <taxon>Bacteria</taxon>
        <taxon>Bacillati</taxon>
        <taxon>Actinomycetota</taxon>
        <taxon>Actinomycetes</taxon>
        <taxon>Glycomycetales</taxon>
        <taxon>Glycomycetaceae</taxon>
        <taxon>Glycomyces</taxon>
    </lineage>
</organism>
<proteinExistence type="predicted"/>
<dbReference type="Gene3D" id="3.40.50.720">
    <property type="entry name" value="NAD(P)-binding Rossmann-like Domain"/>
    <property type="match status" value="1"/>
</dbReference>
<dbReference type="InterPro" id="IPR051606">
    <property type="entry name" value="Polyketide_Oxido-like"/>
</dbReference>
<dbReference type="Proteomes" id="UP001171902">
    <property type="component" value="Unassembled WGS sequence"/>
</dbReference>
<dbReference type="InterPro" id="IPR016040">
    <property type="entry name" value="NAD(P)-bd_dom"/>
</dbReference>
<keyword evidence="3" id="KW-1185">Reference proteome</keyword>
<dbReference type="SUPFAM" id="SSF51735">
    <property type="entry name" value="NAD(P)-binding Rossmann-fold domains"/>
    <property type="match status" value="1"/>
</dbReference>
<reference evidence="2" key="1">
    <citation type="submission" date="2023-06" db="EMBL/GenBank/DDBJ databases">
        <title>Gycomyces niveus sp.nov., a novel actinomycete isolated from soil in Shouguang.</title>
        <authorList>
            <person name="Yang X."/>
            <person name="Zhao J."/>
        </authorList>
    </citation>
    <scope>NUCLEOTIDE SEQUENCE</scope>
    <source>
        <strain evidence="2">NEAU C2</strain>
    </source>
</reference>
<feature type="domain" description="NAD(P)-binding" evidence="1">
    <location>
        <begin position="7"/>
        <end position="197"/>
    </location>
</feature>
<dbReference type="Pfam" id="PF13460">
    <property type="entry name" value="NAD_binding_10"/>
    <property type="match status" value="1"/>
</dbReference>
<gene>
    <name evidence="2" type="ORF">QWI33_02405</name>
</gene>
<sequence>MRIIIFGAAGMVGTRTAAEALARGHEVTAAVRDPNRELPAGVRIEVGDAADPEAAARLLKGHDAAVSTVRAPAGAEHLQVEATATLLQGAAATGVRLLVVGGAATLTVPGGTTVLEDPRYVPQEWRAVAEASAAQHRQCAGERQADWTYVSPPAVLEPGERTGAYRLGRDELLSDAAGVSRISAEDLAVAVLDELEHPRHRRVRFTVASA</sequence>
<dbReference type="PANTHER" id="PTHR43355:SF2">
    <property type="entry name" value="FLAVIN REDUCTASE (NADPH)"/>
    <property type="match status" value="1"/>
</dbReference>
<dbReference type="RefSeq" id="WP_289954498.1">
    <property type="nucleotide sequence ID" value="NZ_JAUEMJ010000001.1"/>
</dbReference>
<protein>
    <submittedName>
        <fullName evidence="2">NAD(P)H-binding protein</fullName>
    </submittedName>
</protein>
<comment type="caution">
    <text evidence="2">The sequence shown here is derived from an EMBL/GenBank/DDBJ whole genome shotgun (WGS) entry which is preliminary data.</text>
</comment>
<evidence type="ECO:0000313" key="2">
    <source>
        <dbReference type="EMBL" id="MDN3238564.1"/>
    </source>
</evidence>
<dbReference type="InterPro" id="IPR036291">
    <property type="entry name" value="NAD(P)-bd_dom_sf"/>
</dbReference>
<evidence type="ECO:0000313" key="3">
    <source>
        <dbReference type="Proteomes" id="UP001171902"/>
    </source>
</evidence>
<evidence type="ECO:0000259" key="1">
    <source>
        <dbReference type="Pfam" id="PF13460"/>
    </source>
</evidence>